<name>K8E746_CARML</name>
<sequence>MVKKAIELRMFGSVIQKLLEDINASGTLTPTIEALCKLHREFDVIALESGPYKKEDYIHAVLQPFMTGDGNA</sequence>
<evidence type="ECO:0000313" key="1">
    <source>
        <dbReference type="EMBL" id="CCO12717.2"/>
    </source>
</evidence>
<evidence type="ECO:0000313" key="2">
    <source>
        <dbReference type="Proteomes" id="UP000000212"/>
    </source>
</evidence>
<protein>
    <submittedName>
        <fullName evidence="1">Uncharacterized protein</fullName>
    </submittedName>
</protein>
<organism evidence="1 2">
    <name type="scientific">Carnobacterium maltaromaticum LMA28</name>
    <dbReference type="NCBI Taxonomy" id="1234679"/>
    <lineage>
        <taxon>Bacteria</taxon>
        <taxon>Bacillati</taxon>
        <taxon>Bacillota</taxon>
        <taxon>Bacilli</taxon>
        <taxon>Lactobacillales</taxon>
        <taxon>Carnobacteriaceae</taxon>
        <taxon>Carnobacterium</taxon>
    </lineage>
</organism>
<dbReference type="KEGG" id="cml:BN424_3296"/>
<dbReference type="HOGENOM" id="CLU_2714957_0_0_9"/>
<proteinExistence type="predicted"/>
<dbReference type="AlphaFoldDB" id="K8E746"/>
<keyword evidence="2" id="KW-1185">Reference proteome</keyword>
<reference evidence="2" key="1">
    <citation type="journal article" date="2013" name="Genome Announc.">
        <title>Complete Chromosome Sequence of Carnobacterium maltaromaticum LMA 28.</title>
        <authorList>
            <person name="Cailliez-Grimal C."/>
            <person name="Chaillou S."/>
            <person name="Anba-Mondoloni J."/>
            <person name="Loux V."/>
            <person name="Afzal M.I."/>
            <person name="Rahman A."/>
            <person name="Kergourlay G."/>
            <person name="Champomier-Verges M.C."/>
            <person name="Zagorec M."/>
            <person name="Dalgaard P."/>
            <person name="Leisner J.J."/>
            <person name="Prevost H."/>
            <person name="Revol-Junelles A.M."/>
            <person name="Borges F."/>
        </authorList>
    </citation>
    <scope>NUCLEOTIDE SEQUENCE</scope>
    <source>
        <strain evidence="2">LMA28</strain>
    </source>
</reference>
<gene>
    <name evidence="1" type="ORF">BN424_3296</name>
</gene>
<accession>K8E746</accession>
<dbReference type="Proteomes" id="UP000000212">
    <property type="component" value="Chromosome"/>
</dbReference>
<dbReference type="EMBL" id="HE999757">
    <property type="protein sequence ID" value="CCO12717.2"/>
    <property type="molecule type" value="Genomic_DNA"/>
</dbReference>